<evidence type="ECO:0000313" key="12">
    <source>
        <dbReference type="EMBL" id="RPB07118.1"/>
    </source>
</evidence>
<dbReference type="Gene3D" id="3.40.50.1820">
    <property type="entry name" value="alpha/beta hydrolase"/>
    <property type="match status" value="1"/>
</dbReference>
<dbReference type="PANTHER" id="PTHR42776">
    <property type="entry name" value="SERINE PEPTIDASE S9 FAMILY MEMBER"/>
    <property type="match status" value="1"/>
</dbReference>
<evidence type="ECO:0000256" key="9">
    <source>
        <dbReference type="ARBA" id="ARBA00032829"/>
    </source>
</evidence>
<keyword evidence="13" id="KW-1185">Reference proteome</keyword>
<evidence type="ECO:0000256" key="10">
    <source>
        <dbReference type="SAM" id="SignalP"/>
    </source>
</evidence>
<dbReference type="SUPFAM" id="SSF82171">
    <property type="entry name" value="DPP6 N-terminal domain-like"/>
    <property type="match status" value="1"/>
</dbReference>
<dbReference type="InterPro" id="IPR011042">
    <property type="entry name" value="6-blade_b-propeller_TolB-like"/>
</dbReference>
<dbReference type="PANTHER" id="PTHR42776:SF11">
    <property type="entry name" value="DIPEPTIDYL-PEPTIDASE 5-RELATED"/>
    <property type="match status" value="1"/>
</dbReference>
<feature type="domain" description="Peptidase S9 prolyl oligopeptidase catalytic" evidence="11">
    <location>
        <begin position="484"/>
        <end position="692"/>
    </location>
</feature>
<evidence type="ECO:0000256" key="8">
    <source>
        <dbReference type="ARBA" id="ARBA00023180"/>
    </source>
</evidence>
<evidence type="ECO:0000256" key="6">
    <source>
        <dbReference type="ARBA" id="ARBA00022801"/>
    </source>
</evidence>
<dbReference type="SUPFAM" id="SSF53474">
    <property type="entry name" value="alpha/beta-Hydrolases"/>
    <property type="match status" value="1"/>
</dbReference>
<evidence type="ECO:0000256" key="5">
    <source>
        <dbReference type="ARBA" id="ARBA00022729"/>
    </source>
</evidence>
<feature type="signal peptide" evidence="10">
    <location>
        <begin position="1"/>
        <end position="19"/>
    </location>
</feature>
<dbReference type="EMBL" id="ML119195">
    <property type="protein sequence ID" value="RPB07118.1"/>
    <property type="molecule type" value="Genomic_DNA"/>
</dbReference>
<evidence type="ECO:0000256" key="1">
    <source>
        <dbReference type="ARBA" id="ARBA00004613"/>
    </source>
</evidence>
<dbReference type="InParanoid" id="A0A3N4KCC4"/>
<keyword evidence="6" id="KW-0378">Hydrolase</keyword>
<keyword evidence="7" id="KW-0720">Serine protease</keyword>
<dbReference type="Pfam" id="PF00326">
    <property type="entry name" value="Peptidase_S9"/>
    <property type="match status" value="1"/>
</dbReference>
<evidence type="ECO:0000256" key="2">
    <source>
        <dbReference type="ARBA" id="ARBA00010040"/>
    </source>
</evidence>
<keyword evidence="5 10" id="KW-0732">Signal</keyword>
<name>A0A3N4KCC4_9PEZI</name>
<evidence type="ECO:0000313" key="13">
    <source>
        <dbReference type="Proteomes" id="UP000277580"/>
    </source>
</evidence>
<accession>A0A3N4KCC4</accession>
<organism evidence="12 13">
    <name type="scientific">Morchella conica CCBAS932</name>
    <dbReference type="NCBI Taxonomy" id="1392247"/>
    <lineage>
        <taxon>Eukaryota</taxon>
        <taxon>Fungi</taxon>
        <taxon>Dikarya</taxon>
        <taxon>Ascomycota</taxon>
        <taxon>Pezizomycotina</taxon>
        <taxon>Pezizomycetes</taxon>
        <taxon>Pezizales</taxon>
        <taxon>Morchellaceae</taxon>
        <taxon>Morchella</taxon>
    </lineage>
</organism>
<dbReference type="FunFam" id="3.40.50.1820:FF:000028">
    <property type="entry name" value="S9 family peptidase"/>
    <property type="match status" value="1"/>
</dbReference>
<dbReference type="Proteomes" id="UP000277580">
    <property type="component" value="Unassembled WGS sequence"/>
</dbReference>
<dbReference type="GO" id="GO:0005576">
    <property type="term" value="C:extracellular region"/>
    <property type="evidence" value="ECO:0007669"/>
    <property type="project" value="UniProtKB-SubCell"/>
</dbReference>
<dbReference type="InterPro" id="IPR029058">
    <property type="entry name" value="AB_hydrolase_fold"/>
</dbReference>
<gene>
    <name evidence="12" type="ORF">P167DRAFT_579620</name>
</gene>
<keyword evidence="3" id="KW-0964">Secreted</keyword>
<comment type="subcellular location">
    <subcellularLocation>
        <location evidence="1">Secreted</location>
    </subcellularLocation>
</comment>
<dbReference type="Gene3D" id="2.120.10.30">
    <property type="entry name" value="TolB, C-terminal domain"/>
    <property type="match status" value="1"/>
</dbReference>
<protein>
    <recommendedName>
        <fullName evidence="9">Dipeptidyl-peptidase V</fullName>
    </recommendedName>
</protein>
<evidence type="ECO:0000259" key="11">
    <source>
        <dbReference type="Pfam" id="PF00326"/>
    </source>
</evidence>
<dbReference type="InterPro" id="IPR001375">
    <property type="entry name" value="Peptidase_S9_cat"/>
</dbReference>
<comment type="similarity">
    <text evidence="2">Belongs to the peptidase S9C family.</text>
</comment>
<feature type="chain" id="PRO_5018237731" description="Dipeptidyl-peptidase V" evidence="10">
    <location>
        <begin position="20"/>
        <end position="695"/>
    </location>
</feature>
<dbReference type="OrthoDB" id="416344at2759"/>
<dbReference type="STRING" id="1392247.A0A3N4KCC4"/>
<sequence length="695" mass="76104">MGIKAWISVVSFFCGVVNGFTPEQLISAPRRTAAIPNSVGDLAIYYVSSYSFETHKNTHTWNLLDLGTGDTSVLFPEPEVSEVVWIADNAVLYINGTNADIAGGVELWVSDITDSSIRYKAASLAAPLANLKAVSTPSGVSYAVSGLAYPNGTAYNAEILEEPLSSARIYDSLFVRHWDTYITPQRYAIFAGSLSISNGVYSSSGGLKNLFSGIEGLESPVQPFGGTSDFDISPDGQKVTFLSKDPVLNPANNTASYIYLVPHSGLEKPVAINLPSESYSPEGASASPVFSPSGKTLAYLQQDENGYESDKNKIYVYDLENQSISVLSEDWDRSLESLSWSKDGKILLLIAGEYGRGKLWALPATAKNAEKPKAITGTENGSVGLAVPLSDDELLLSTSSFVSSAGFSRLQLSSGEVTTLLDPNAIDAELKGISKSSVGDFWYQGAASKVHGWIIKPEGFDEEKKYPIAFLIHGGPQDSWADAWNTRWSPKVFAEQGYVSIAINPTGSTGYGKEFEDAIQNDWGGAPYVDLVKGFEYILETYPFLDADRAVALGASYGGYMVNWIQGHDFGRRFKALVTHDGVFSTLNQITSEELYFPQHDFNGTLWDDRANFERWDPAAHIVNWSTPQLVIHNDLDYRLPFPEGLAVFNALQVRGVPSRFMNFPDENHLVLNPENSLVWHKEVIGWINKWIADI</sequence>
<dbReference type="GO" id="GO:0004252">
    <property type="term" value="F:serine-type endopeptidase activity"/>
    <property type="evidence" value="ECO:0007669"/>
    <property type="project" value="TreeGrafter"/>
</dbReference>
<evidence type="ECO:0000256" key="4">
    <source>
        <dbReference type="ARBA" id="ARBA00022670"/>
    </source>
</evidence>
<evidence type="ECO:0000256" key="7">
    <source>
        <dbReference type="ARBA" id="ARBA00022825"/>
    </source>
</evidence>
<dbReference type="GO" id="GO:0006508">
    <property type="term" value="P:proteolysis"/>
    <property type="evidence" value="ECO:0007669"/>
    <property type="project" value="UniProtKB-KW"/>
</dbReference>
<proteinExistence type="inferred from homology"/>
<reference evidence="12 13" key="1">
    <citation type="journal article" date="2018" name="Nat. Ecol. Evol.">
        <title>Pezizomycetes genomes reveal the molecular basis of ectomycorrhizal truffle lifestyle.</title>
        <authorList>
            <person name="Murat C."/>
            <person name="Payen T."/>
            <person name="Noel B."/>
            <person name="Kuo A."/>
            <person name="Morin E."/>
            <person name="Chen J."/>
            <person name="Kohler A."/>
            <person name="Krizsan K."/>
            <person name="Balestrini R."/>
            <person name="Da Silva C."/>
            <person name="Montanini B."/>
            <person name="Hainaut M."/>
            <person name="Levati E."/>
            <person name="Barry K.W."/>
            <person name="Belfiori B."/>
            <person name="Cichocki N."/>
            <person name="Clum A."/>
            <person name="Dockter R.B."/>
            <person name="Fauchery L."/>
            <person name="Guy J."/>
            <person name="Iotti M."/>
            <person name="Le Tacon F."/>
            <person name="Lindquist E.A."/>
            <person name="Lipzen A."/>
            <person name="Malagnac F."/>
            <person name="Mello A."/>
            <person name="Molinier V."/>
            <person name="Miyauchi S."/>
            <person name="Poulain J."/>
            <person name="Riccioni C."/>
            <person name="Rubini A."/>
            <person name="Sitrit Y."/>
            <person name="Splivallo R."/>
            <person name="Traeger S."/>
            <person name="Wang M."/>
            <person name="Zifcakova L."/>
            <person name="Wipf D."/>
            <person name="Zambonelli A."/>
            <person name="Paolocci F."/>
            <person name="Nowrousian M."/>
            <person name="Ottonello S."/>
            <person name="Baldrian P."/>
            <person name="Spatafora J.W."/>
            <person name="Henrissat B."/>
            <person name="Nagy L.G."/>
            <person name="Aury J.M."/>
            <person name="Wincker P."/>
            <person name="Grigoriev I.V."/>
            <person name="Bonfante P."/>
            <person name="Martin F.M."/>
        </authorList>
    </citation>
    <scope>NUCLEOTIDE SEQUENCE [LARGE SCALE GENOMIC DNA]</scope>
    <source>
        <strain evidence="12 13">CCBAS932</strain>
    </source>
</reference>
<evidence type="ECO:0000256" key="3">
    <source>
        <dbReference type="ARBA" id="ARBA00022525"/>
    </source>
</evidence>
<dbReference type="AlphaFoldDB" id="A0A3N4KCC4"/>
<keyword evidence="8" id="KW-0325">Glycoprotein</keyword>
<keyword evidence="4" id="KW-0645">Protease</keyword>